<name>A0A6L6Q567_9BURK</name>
<protein>
    <recommendedName>
        <fullName evidence="3">Phasin domain-containing protein</fullName>
    </recommendedName>
</protein>
<dbReference type="Proteomes" id="UP000484015">
    <property type="component" value="Unassembled WGS sequence"/>
</dbReference>
<keyword evidence="2" id="KW-1185">Reference proteome</keyword>
<gene>
    <name evidence="1" type="ORF">GM668_22400</name>
</gene>
<sequence>MSDFVQPPPSAAAYPGAGEVDNMWRKLSSLYGEVFQHGWQEWLTTSTQIIQQQAVRAMLDTSQALFESAAKLQQKAWGQLWSANQQATAIVADGMARTATEAVNQVTAQATQAVEAATRRTVSAADANADAARQ</sequence>
<dbReference type="AlphaFoldDB" id="A0A6L6Q567"/>
<reference evidence="1 2" key="1">
    <citation type="submission" date="2019-11" db="EMBL/GenBank/DDBJ databases">
        <title>Type strains purchased from KCTC, JCM and DSMZ.</title>
        <authorList>
            <person name="Lu H."/>
        </authorList>
    </citation>
    <scope>NUCLEOTIDE SEQUENCE [LARGE SCALE GENOMIC DNA]</scope>
    <source>
        <strain evidence="1 2">KCTC 42409</strain>
    </source>
</reference>
<evidence type="ECO:0000313" key="2">
    <source>
        <dbReference type="Proteomes" id="UP000484015"/>
    </source>
</evidence>
<accession>A0A6L6Q567</accession>
<dbReference type="RefSeq" id="WP_155441184.1">
    <property type="nucleotide sequence ID" value="NZ_WNLA01000018.1"/>
</dbReference>
<evidence type="ECO:0000313" key="1">
    <source>
        <dbReference type="EMBL" id="MTW04830.1"/>
    </source>
</evidence>
<comment type="caution">
    <text evidence="1">The sequence shown here is derived from an EMBL/GenBank/DDBJ whole genome shotgun (WGS) entry which is preliminary data.</text>
</comment>
<organism evidence="1 2">
    <name type="scientific">Pseudoduganella ginsengisoli</name>
    <dbReference type="NCBI Taxonomy" id="1462440"/>
    <lineage>
        <taxon>Bacteria</taxon>
        <taxon>Pseudomonadati</taxon>
        <taxon>Pseudomonadota</taxon>
        <taxon>Betaproteobacteria</taxon>
        <taxon>Burkholderiales</taxon>
        <taxon>Oxalobacteraceae</taxon>
        <taxon>Telluria group</taxon>
        <taxon>Pseudoduganella</taxon>
    </lineage>
</organism>
<dbReference type="EMBL" id="WNLA01000018">
    <property type="protein sequence ID" value="MTW04830.1"/>
    <property type="molecule type" value="Genomic_DNA"/>
</dbReference>
<evidence type="ECO:0008006" key="3">
    <source>
        <dbReference type="Google" id="ProtNLM"/>
    </source>
</evidence>
<proteinExistence type="predicted"/>